<dbReference type="WBParaSite" id="TREG1_63570.1">
    <property type="protein sequence ID" value="TREG1_63570.1"/>
    <property type="gene ID" value="TREG1_63570"/>
</dbReference>
<dbReference type="Proteomes" id="UP000050795">
    <property type="component" value="Unassembled WGS sequence"/>
</dbReference>
<sequence>MYARQIDSHDDFNYAESTIPQYPLRYSITENQPIQLRISKIDDDLVKLPEMPSELLKLLQSSNKPMLYYRLREPSNYFHVNETTSELTTKTVLDLEALCPRYCKEDGFDAVLTIYVDVVTTHFQIVCVVNIEITVTDLDDNSPIFPSTVPRPYLLKLKEVIYRAGKHVIYQVQWIKMFNRIMLN</sequence>
<reference evidence="4" key="2">
    <citation type="submission" date="2023-11" db="UniProtKB">
        <authorList>
            <consortium name="WormBaseParasite"/>
        </authorList>
    </citation>
    <scope>IDENTIFICATION</scope>
</reference>
<feature type="domain" description="Cadherin" evidence="2">
    <location>
        <begin position="20"/>
        <end position="145"/>
    </location>
</feature>
<evidence type="ECO:0000259" key="2">
    <source>
        <dbReference type="PROSITE" id="PS50268"/>
    </source>
</evidence>
<dbReference type="InterPro" id="IPR002126">
    <property type="entry name" value="Cadherin-like_dom"/>
</dbReference>
<keyword evidence="1" id="KW-0106">Calcium</keyword>
<dbReference type="Gene3D" id="2.60.40.60">
    <property type="entry name" value="Cadherins"/>
    <property type="match status" value="1"/>
</dbReference>
<evidence type="ECO:0000313" key="3">
    <source>
        <dbReference type="Proteomes" id="UP000050795"/>
    </source>
</evidence>
<keyword evidence="3" id="KW-1185">Reference proteome</keyword>
<proteinExistence type="predicted"/>
<dbReference type="SUPFAM" id="SSF49313">
    <property type="entry name" value="Cadherin-like"/>
    <property type="match status" value="1"/>
</dbReference>
<dbReference type="AlphaFoldDB" id="A0AA85JZL6"/>
<dbReference type="GO" id="GO:0005509">
    <property type="term" value="F:calcium ion binding"/>
    <property type="evidence" value="ECO:0007669"/>
    <property type="project" value="UniProtKB-UniRule"/>
</dbReference>
<dbReference type="GO" id="GO:0016020">
    <property type="term" value="C:membrane"/>
    <property type="evidence" value="ECO:0007669"/>
    <property type="project" value="InterPro"/>
</dbReference>
<name>A0AA85JZL6_TRIRE</name>
<dbReference type="PROSITE" id="PS50268">
    <property type="entry name" value="CADHERIN_2"/>
    <property type="match status" value="1"/>
</dbReference>
<dbReference type="CDD" id="cd11304">
    <property type="entry name" value="Cadherin_repeat"/>
    <property type="match status" value="1"/>
</dbReference>
<organism evidence="3 4">
    <name type="scientific">Trichobilharzia regenti</name>
    <name type="common">Nasal bird schistosome</name>
    <dbReference type="NCBI Taxonomy" id="157069"/>
    <lineage>
        <taxon>Eukaryota</taxon>
        <taxon>Metazoa</taxon>
        <taxon>Spiralia</taxon>
        <taxon>Lophotrochozoa</taxon>
        <taxon>Platyhelminthes</taxon>
        <taxon>Trematoda</taxon>
        <taxon>Digenea</taxon>
        <taxon>Strigeidida</taxon>
        <taxon>Schistosomatoidea</taxon>
        <taxon>Schistosomatidae</taxon>
        <taxon>Trichobilharzia</taxon>
    </lineage>
</organism>
<dbReference type="InterPro" id="IPR015919">
    <property type="entry name" value="Cadherin-like_sf"/>
</dbReference>
<evidence type="ECO:0000256" key="1">
    <source>
        <dbReference type="PROSITE-ProRule" id="PRU00043"/>
    </source>
</evidence>
<accession>A0AA85JZL6</accession>
<evidence type="ECO:0000313" key="4">
    <source>
        <dbReference type="WBParaSite" id="TREG1_63570.1"/>
    </source>
</evidence>
<dbReference type="GO" id="GO:0007156">
    <property type="term" value="P:homophilic cell adhesion via plasma membrane adhesion molecules"/>
    <property type="evidence" value="ECO:0007669"/>
    <property type="project" value="InterPro"/>
</dbReference>
<protein>
    <recommendedName>
        <fullName evidence="2">Cadherin domain-containing protein</fullName>
    </recommendedName>
</protein>
<reference evidence="3" key="1">
    <citation type="submission" date="2022-06" db="EMBL/GenBank/DDBJ databases">
        <authorList>
            <person name="Berger JAMES D."/>
            <person name="Berger JAMES D."/>
        </authorList>
    </citation>
    <scope>NUCLEOTIDE SEQUENCE [LARGE SCALE GENOMIC DNA]</scope>
</reference>